<evidence type="ECO:0000256" key="4">
    <source>
        <dbReference type="SAM" id="SignalP"/>
    </source>
</evidence>
<keyword evidence="4" id="KW-0732">Signal</keyword>
<feature type="signal peptide" evidence="4">
    <location>
        <begin position="1"/>
        <end position="32"/>
    </location>
</feature>
<evidence type="ECO:0000256" key="2">
    <source>
        <dbReference type="ARBA" id="ARBA00022491"/>
    </source>
</evidence>
<gene>
    <name evidence="5" type="ORF">TAV2_LOCUS7648</name>
</gene>
<dbReference type="GO" id="GO:0003714">
    <property type="term" value="F:transcription corepressor activity"/>
    <property type="evidence" value="ECO:0007669"/>
    <property type="project" value="InterPro"/>
</dbReference>
<dbReference type="InterPro" id="IPR039774">
    <property type="entry name" value="Sin3-like"/>
</dbReference>
<sequence length="73" mass="8429">MKELFKGKQKLFLGFNLFLLIGFQINLEGGQTSPKKPDTKLEVAISFVNKVKVAILFHDHHDLLVEFTHFFPQ</sequence>
<keyword evidence="2" id="KW-0678">Repressor</keyword>
<organism evidence="5 6">
    <name type="scientific">Thlaspi arvense</name>
    <name type="common">Field penny-cress</name>
    <dbReference type="NCBI Taxonomy" id="13288"/>
    <lineage>
        <taxon>Eukaryota</taxon>
        <taxon>Viridiplantae</taxon>
        <taxon>Streptophyta</taxon>
        <taxon>Embryophyta</taxon>
        <taxon>Tracheophyta</taxon>
        <taxon>Spermatophyta</taxon>
        <taxon>Magnoliopsida</taxon>
        <taxon>eudicotyledons</taxon>
        <taxon>Gunneridae</taxon>
        <taxon>Pentapetalae</taxon>
        <taxon>rosids</taxon>
        <taxon>malvids</taxon>
        <taxon>Brassicales</taxon>
        <taxon>Brassicaceae</taxon>
        <taxon>Thlaspideae</taxon>
        <taxon>Thlaspi</taxon>
    </lineage>
</organism>
<keyword evidence="3" id="KW-0539">Nucleus</keyword>
<comment type="subcellular location">
    <subcellularLocation>
        <location evidence="1">Nucleus</location>
    </subcellularLocation>
</comment>
<name>A0AAU9RPB3_THLAR</name>
<dbReference type="GO" id="GO:0000118">
    <property type="term" value="C:histone deacetylase complex"/>
    <property type="evidence" value="ECO:0007669"/>
    <property type="project" value="TreeGrafter"/>
</dbReference>
<dbReference type="GO" id="GO:0000122">
    <property type="term" value="P:negative regulation of transcription by RNA polymerase II"/>
    <property type="evidence" value="ECO:0007669"/>
    <property type="project" value="TreeGrafter"/>
</dbReference>
<feature type="chain" id="PRO_5043381426" description="Secreted protein" evidence="4">
    <location>
        <begin position="33"/>
        <end position="73"/>
    </location>
</feature>
<feature type="non-terminal residue" evidence="5">
    <location>
        <position position="1"/>
    </location>
</feature>
<evidence type="ECO:0000256" key="1">
    <source>
        <dbReference type="ARBA" id="ARBA00004123"/>
    </source>
</evidence>
<evidence type="ECO:0008006" key="7">
    <source>
        <dbReference type="Google" id="ProtNLM"/>
    </source>
</evidence>
<keyword evidence="6" id="KW-1185">Reference proteome</keyword>
<evidence type="ECO:0000313" key="6">
    <source>
        <dbReference type="Proteomes" id="UP000836841"/>
    </source>
</evidence>
<dbReference type="PANTHER" id="PTHR12346">
    <property type="entry name" value="SIN3B-RELATED"/>
    <property type="match status" value="1"/>
</dbReference>
<dbReference type="EMBL" id="OU466858">
    <property type="protein sequence ID" value="CAH2047359.1"/>
    <property type="molecule type" value="Genomic_DNA"/>
</dbReference>
<dbReference type="Proteomes" id="UP000836841">
    <property type="component" value="Chromosome 2"/>
</dbReference>
<dbReference type="AlphaFoldDB" id="A0AAU9RPB3"/>
<dbReference type="GO" id="GO:0000785">
    <property type="term" value="C:chromatin"/>
    <property type="evidence" value="ECO:0007669"/>
    <property type="project" value="TreeGrafter"/>
</dbReference>
<evidence type="ECO:0000313" key="5">
    <source>
        <dbReference type="EMBL" id="CAH2047359.1"/>
    </source>
</evidence>
<protein>
    <recommendedName>
        <fullName evidence="7">Secreted protein</fullName>
    </recommendedName>
</protein>
<accession>A0AAU9RPB3</accession>
<evidence type="ECO:0000256" key="3">
    <source>
        <dbReference type="ARBA" id="ARBA00023242"/>
    </source>
</evidence>
<dbReference type="PANTHER" id="PTHR12346:SF0">
    <property type="entry name" value="SIN3A, ISOFORM G"/>
    <property type="match status" value="1"/>
</dbReference>
<dbReference type="InterPro" id="IPR036600">
    <property type="entry name" value="PAH_sf"/>
</dbReference>
<reference evidence="5 6" key="1">
    <citation type="submission" date="2022-03" db="EMBL/GenBank/DDBJ databases">
        <authorList>
            <person name="Nunn A."/>
            <person name="Chopra R."/>
            <person name="Nunn A."/>
            <person name="Contreras Garrido A."/>
        </authorList>
    </citation>
    <scope>NUCLEOTIDE SEQUENCE [LARGE SCALE GENOMIC DNA]</scope>
</reference>
<proteinExistence type="predicted"/>
<dbReference type="SUPFAM" id="SSF47762">
    <property type="entry name" value="PAH2 domain"/>
    <property type="match status" value="1"/>
</dbReference>